<dbReference type="AlphaFoldDB" id="A0A0F9AP50"/>
<reference evidence="1" key="1">
    <citation type="journal article" date="2015" name="Nature">
        <title>Complex archaea that bridge the gap between prokaryotes and eukaryotes.</title>
        <authorList>
            <person name="Spang A."/>
            <person name="Saw J.H."/>
            <person name="Jorgensen S.L."/>
            <person name="Zaremba-Niedzwiedzka K."/>
            <person name="Martijn J."/>
            <person name="Lind A.E."/>
            <person name="van Eijk R."/>
            <person name="Schleper C."/>
            <person name="Guy L."/>
            <person name="Ettema T.J."/>
        </authorList>
    </citation>
    <scope>NUCLEOTIDE SEQUENCE</scope>
</reference>
<sequence>MKTDDLVEAIGQRFRTFGGGNITEGNPISVALKDRPLQFAAGVDVRDVTDFVLEYVKKELGL</sequence>
<gene>
    <name evidence="1" type="ORF">LCGC14_2626570</name>
</gene>
<name>A0A0F9AP50_9ZZZZ</name>
<evidence type="ECO:0000313" key="1">
    <source>
        <dbReference type="EMBL" id="KKL02318.1"/>
    </source>
</evidence>
<protein>
    <submittedName>
        <fullName evidence="1">Uncharacterized protein</fullName>
    </submittedName>
</protein>
<dbReference type="EMBL" id="LAZR01044948">
    <property type="protein sequence ID" value="KKL02318.1"/>
    <property type="molecule type" value="Genomic_DNA"/>
</dbReference>
<comment type="caution">
    <text evidence="1">The sequence shown here is derived from an EMBL/GenBank/DDBJ whole genome shotgun (WGS) entry which is preliminary data.</text>
</comment>
<accession>A0A0F9AP50</accession>
<proteinExistence type="predicted"/>
<organism evidence="1">
    <name type="scientific">marine sediment metagenome</name>
    <dbReference type="NCBI Taxonomy" id="412755"/>
    <lineage>
        <taxon>unclassified sequences</taxon>
        <taxon>metagenomes</taxon>
        <taxon>ecological metagenomes</taxon>
    </lineage>
</organism>